<dbReference type="Pfam" id="PF00367">
    <property type="entry name" value="PTS_EIIB"/>
    <property type="match status" value="1"/>
</dbReference>
<comment type="caution">
    <text evidence="15">The sequence shown here is derived from an EMBL/GenBank/DDBJ whole genome shotgun (WGS) entry which is preliminary data.</text>
</comment>
<evidence type="ECO:0000259" key="13">
    <source>
        <dbReference type="PROSITE" id="PS51098"/>
    </source>
</evidence>
<dbReference type="OrthoDB" id="92465at2"/>
<dbReference type="PROSITE" id="PS51103">
    <property type="entry name" value="PTS_EIIC_TYPE_1"/>
    <property type="match status" value="1"/>
</dbReference>
<dbReference type="GO" id="GO:0015771">
    <property type="term" value="P:trehalose transport"/>
    <property type="evidence" value="ECO:0007669"/>
    <property type="project" value="TreeGrafter"/>
</dbReference>
<evidence type="ECO:0000256" key="8">
    <source>
        <dbReference type="ARBA" id="ARBA00022777"/>
    </source>
</evidence>
<proteinExistence type="predicted"/>
<dbReference type="GO" id="GO:0016301">
    <property type="term" value="F:kinase activity"/>
    <property type="evidence" value="ECO:0007669"/>
    <property type="project" value="UniProtKB-KW"/>
</dbReference>
<dbReference type="InterPro" id="IPR018113">
    <property type="entry name" value="PTrfase_EIIB_Cys"/>
</dbReference>
<evidence type="ECO:0000256" key="5">
    <source>
        <dbReference type="ARBA" id="ARBA00022679"/>
    </source>
</evidence>
<keyword evidence="7 12" id="KW-0812">Transmembrane</keyword>
<sequence length="455" mass="48595">MNHKQVATEVLAAVGGKENVISVIHCVTRLRFKLKDEAIPKKEEVEKIDGVISVIVKGGQYQVVIGNQVENVFKEVIKLIGDQTEAEETENKKKEKIFDQFTSMISGIFSPLLGILAGTGTLKGILAICTTSGILTDKMGTYVVLYSIANVLFYFFPIFLGASAAKYFKMNQYLGMAIGGAMVYPTIIATAGSGTGITFLGLPMNLLDYTSSVFPVIVSVLLASKLEKGLNKIMPQSLKFILTSLLLLVIMVPLTFFVVGPVLTFASGLLSKATFAIYNFNPVLGGIVLGGPWILIVMFGLHWTFIPIFINNMATNGFDATLGLLTANQFAMAGATIAIALKSREEKEKSLAWSTGSICLFGVSEPTLYGLLLPLKKPLIISIIGGSIGGAIAGIFKTKLYAFGGSGLLQIPLAINPSGIDSGFYGLIASAAVGFVVGFILTFIFGYSKNKEKTA</sequence>
<feature type="transmembrane region" description="Helical" evidence="12">
    <location>
        <begin position="353"/>
        <end position="372"/>
    </location>
</feature>
<dbReference type="InterPro" id="IPR003352">
    <property type="entry name" value="PTS_EIIC"/>
</dbReference>
<dbReference type="GO" id="GO:0005886">
    <property type="term" value="C:plasma membrane"/>
    <property type="evidence" value="ECO:0007669"/>
    <property type="project" value="UniProtKB-SubCell"/>
</dbReference>
<feature type="transmembrane region" description="Helical" evidence="12">
    <location>
        <begin position="101"/>
        <end position="122"/>
    </location>
</feature>
<comment type="subcellular location">
    <subcellularLocation>
        <location evidence="1">Cell membrane</location>
        <topology evidence="1">Multi-pass membrane protein</topology>
    </subcellularLocation>
</comment>
<evidence type="ECO:0000313" key="15">
    <source>
        <dbReference type="EMBL" id="OOM75894.1"/>
    </source>
</evidence>
<dbReference type="AlphaFoldDB" id="A0A1S8TE53"/>
<dbReference type="InterPro" id="IPR013013">
    <property type="entry name" value="PTS_EIIC_1"/>
</dbReference>
<feature type="transmembrane region" description="Helical" evidence="12">
    <location>
        <begin position="290"/>
        <end position="310"/>
    </location>
</feature>
<keyword evidence="5" id="KW-0808">Transferase</keyword>
<keyword evidence="10 12" id="KW-0472">Membrane</keyword>
<feature type="transmembrane region" description="Helical" evidence="12">
    <location>
        <begin position="174"/>
        <end position="200"/>
    </location>
</feature>
<dbReference type="EMBL" id="LZZM01000179">
    <property type="protein sequence ID" value="OOM75894.1"/>
    <property type="molecule type" value="Genomic_DNA"/>
</dbReference>
<feature type="transmembrane region" description="Helical" evidence="12">
    <location>
        <begin position="423"/>
        <end position="447"/>
    </location>
</feature>
<evidence type="ECO:0000313" key="16">
    <source>
        <dbReference type="Proteomes" id="UP000190890"/>
    </source>
</evidence>
<evidence type="ECO:0000256" key="7">
    <source>
        <dbReference type="ARBA" id="ARBA00022692"/>
    </source>
</evidence>
<evidence type="ECO:0000256" key="6">
    <source>
        <dbReference type="ARBA" id="ARBA00022683"/>
    </source>
</evidence>
<dbReference type="InterPro" id="IPR001996">
    <property type="entry name" value="PTS_IIB_1"/>
</dbReference>
<keyword evidence="3" id="KW-1003">Cell membrane</keyword>
<dbReference type="GO" id="GO:0090589">
    <property type="term" value="F:protein-phosphocysteine-trehalose phosphotransferase system transporter activity"/>
    <property type="evidence" value="ECO:0007669"/>
    <property type="project" value="TreeGrafter"/>
</dbReference>
<evidence type="ECO:0000256" key="3">
    <source>
        <dbReference type="ARBA" id="ARBA00022475"/>
    </source>
</evidence>
<keyword evidence="9 12" id="KW-1133">Transmembrane helix</keyword>
<evidence type="ECO:0000256" key="12">
    <source>
        <dbReference type="SAM" id="Phobius"/>
    </source>
</evidence>
<dbReference type="STRING" id="29367.CLPUN_29310"/>
<dbReference type="SUPFAM" id="SSF55604">
    <property type="entry name" value="Glucose permease domain IIB"/>
    <property type="match status" value="1"/>
</dbReference>
<dbReference type="PROSITE" id="PS01035">
    <property type="entry name" value="PTS_EIIB_TYPE_1_CYS"/>
    <property type="match status" value="1"/>
</dbReference>
<keyword evidence="8" id="KW-0418">Kinase</keyword>
<dbReference type="FunFam" id="3.30.1360.60:FF:000001">
    <property type="entry name" value="PTS system glucose-specific IIBC component PtsG"/>
    <property type="match status" value="1"/>
</dbReference>
<evidence type="ECO:0000256" key="11">
    <source>
        <dbReference type="PROSITE-ProRule" id="PRU00421"/>
    </source>
</evidence>
<dbReference type="GO" id="GO:0009401">
    <property type="term" value="P:phosphoenolpyruvate-dependent sugar phosphotransferase system"/>
    <property type="evidence" value="ECO:0007669"/>
    <property type="project" value="UniProtKB-KW"/>
</dbReference>
<feature type="transmembrane region" description="Helical" evidence="12">
    <location>
        <begin position="206"/>
        <end position="224"/>
    </location>
</feature>
<evidence type="ECO:0000259" key="14">
    <source>
        <dbReference type="PROSITE" id="PS51103"/>
    </source>
</evidence>
<dbReference type="RefSeq" id="WP_077848012.1">
    <property type="nucleotide sequence ID" value="NZ_LZZM01000179.1"/>
</dbReference>
<feature type="transmembrane region" description="Helical" evidence="12">
    <location>
        <begin position="379"/>
        <end position="403"/>
    </location>
</feature>
<accession>A0A1S8TE53</accession>
<dbReference type="PANTHER" id="PTHR30175">
    <property type="entry name" value="PHOSPHOTRANSFERASE SYSTEM TRANSPORT PROTEIN"/>
    <property type="match status" value="1"/>
</dbReference>
<feature type="domain" description="PTS EIIB type-1" evidence="13">
    <location>
        <begin position="4"/>
        <end position="86"/>
    </location>
</feature>
<feature type="transmembrane region" description="Helical" evidence="12">
    <location>
        <begin position="142"/>
        <end position="162"/>
    </location>
</feature>
<name>A0A1S8TE53_9CLOT</name>
<feature type="active site" description="Phosphocysteine intermediate; for EIIB activity" evidence="11">
    <location>
        <position position="26"/>
    </location>
</feature>
<evidence type="ECO:0000256" key="2">
    <source>
        <dbReference type="ARBA" id="ARBA00022448"/>
    </source>
</evidence>
<keyword evidence="4" id="KW-0762">Sugar transport</keyword>
<dbReference type="Proteomes" id="UP000190890">
    <property type="component" value="Unassembled WGS sequence"/>
</dbReference>
<protein>
    <submittedName>
        <fullName evidence="15">PTS system beta-glucoside-specific EIIBCA component</fullName>
    </submittedName>
</protein>
<dbReference type="PROSITE" id="PS51098">
    <property type="entry name" value="PTS_EIIB_TYPE_1"/>
    <property type="match status" value="1"/>
</dbReference>
<dbReference type="Pfam" id="PF02378">
    <property type="entry name" value="PTS_EIIC"/>
    <property type="match status" value="1"/>
</dbReference>
<keyword evidence="2" id="KW-0813">Transport</keyword>
<evidence type="ECO:0000256" key="4">
    <source>
        <dbReference type="ARBA" id="ARBA00022597"/>
    </source>
</evidence>
<feature type="transmembrane region" description="Helical" evidence="12">
    <location>
        <begin position="322"/>
        <end position="341"/>
    </location>
</feature>
<dbReference type="PANTHER" id="PTHR30175:SF1">
    <property type="entry name" value="PTS SYSTEM ARBUTIN-, CELLOBIOSE-, AND SALICIN-SPECIFIC EIIBC COMPONENT-RELATED"/>
    <property type="match status" value="1"/>
</dbReference>
<gene>
    <name evidence="15" type="primary">bglF_6</name>
    <name evidence="15" type="ORF">CLPUN_29310</name>
</gene>
<dbReference type="CDD" id="cd00212">
    <property type="entry name" value="PTS_IIB_glc"/>
    <property type="match status" value="1"/>
</dbReference>
<dbReference type="InterPro" id="IPR036878">
    <property type="entry name" value="Glu_permease_IIB"/>
</dbReference>
<feature type="transmembrane region" description="Helical" evidence="12">
    <location>
        <begin position="245"/>
        <end position="270"/>
    </location>
</feature>
<dbReference type="GO" id="GO:0008982">
    <property type="term" value="F:protein-N(PI)-phosphohistidine-sugar phosphotransferase activity"/>
    <property type="evidence" value="ECO:0007669"/>
    <property type="project" value="InterPro"/>
</dbReference>
<dbReference type="InterPro" id="IPR050558">
    <property type="entry name" value="PTS_Sugar-Specific_Components"/>
</dbReference>
<organism evidence="15 16">
    <name type="scientific">Clostridium puniceum</name>
    <dbReference type="NCBI Taxonomy" id="29367"/>
    <lineage>
        <taxon>Bacteria</taxon>
        <taxon>Bacillati</taxon>
        <taxon>Bacillota</taxon>
        <taxon>Clostridia</taxon>
        <taxon>Eubacteriales</taxon>
        <taxon>Clostridiaceae</taxon>
        <taxon>Clostridium</taxon>
    </lineage>
</organism>
<reference evidence="15 16" key="1">
    <citation type="submission" date="2016-05" db="EMBL/GenBank/DDBJ databases">
        <title>Microbial solvent formation.</title>
        <authorList>
            <person name="Poehlein A."/>
            <person name="Montoya Solano J.D."/>
            <person name="Flitsch S."/>
            <person name="Krabben P."/>
            <person name="Duerre P."/>
            <person name="Daniel R."/>
        </authorList>
    </citation>
    <scope>NUCLEOTIDE SEQUENCE [LARGE SCALE GENOMIC DNA]</scope>
    <source>
        <strain evidence="15 16">DSM 2619</strain>
    </source>
</reference>
<evidence type="ECO:0000256" key="1">
    <source>
        <dbReference type="ARBA" id="ARBA00004651"/>
    </source>
</evidence>
<evidence type="ECO:0000256" key="9">
    <source>
        <dbReference type="ARBA" id="ARBA00022989"/>
    </source>
</evidence>
<evidence type="ECO:0000256" key="10">
    <source>
        <dbReference type="ARBA" id="ARBA00023136"/>
    </source>
</evidence>
<dbReference type="Gene3D" id="3.30.1360.60">
    <property type="entry name" value="Glucose permease domain IIB"/>
    <property type="match status" value="1"/>
</dbReference>
<feature type="domain" description="PTS EIIC type-1" evidence="14">
    <location>
        <begin position="103"/>
        <end position="455"/>
    </location>
</feature>
<keyword evidence="16" id="KW-1185">Reference proteome</keyword>
<keyword evidence="6" id="KW-0598">Phosphotransferase system</keyword>